<sequence>MQLSKLFAVFLITLGVTAAPAANPEPAPGSALEAAAPIEERNLHKCGKDKSWSHKKKQCIPKNQCKKKYYKKNVRRSLKQRNHDSDSDSSCSDSDY</sequence>
<reference evidence="3" key="1">
    <citation type="submission" date="2021-02" db="EMBL/GenBank/DDBJ databases">
        <title>Genome sequence Cadophora malorum strain M34.</title>
        <authorList>
            <person name="Stefanovic E."/>
            <person name="Vu D."/>
            <person name="Scully C."/>
            <person name="Dijksterhuis J."/>
            <person name="Roader J."/>
            <person name="Houbraken J."/>
        </authorList>
    </citation>
    <scope>NUCLEOTIDE SEQUENCE</scope>
    <source>
        <strain evidence="3">M34</strain>
    </source>
</reference>
<protein>
    <submittedName>
        <fullName evidence="3">Uncharacterized protein</fullName>
    </submittedName>
</protein>
<dbReference type="EMBL" id="JAFJYH010000104">
    <property type="protein sequence ID" value="KAG4419489.1"/>
    <property type="molecule type" value="Genomic_DNA"/>
</dbReference>
<keyword evidence="2" id="KW-0732">Signal</keyword>
<dbReference type="Proteomes" id="UP000664132">
    <property type="component" value="Unassembled WGS sequence"/>
</dbReference>
<feature type="chain" id="PRO_5034486193" evidence="2">
    <location>
        <begin position="19"/>
        <end position="96"/>
    </location>
</feature>
<evidence type="ECO:0000256" key="2">
    <source>
        <dbReference type="SAM" id="SignalP"/>
    </source>
</evidence>
<organism evidence="3 4">
    <name type="scientific">Cadophora malorum</name>
    <dbReference type="NCBI Taxonomy" id="108018"/>
    <lineage>
        <taxon>Eukaryota</taxon>
        <taxon>Fungi</taxon>
        <taxon>Dikarya</taxon>
        <taxon>Ascomycota</taxon>
        <taxon>Pezizomycotina</taxon>
        <taxon>Leotiomycetes</taxon>
        <taxon>Helotiales</taxon>
        <taxon>Ploettnerulaceae</taxon>
        <taxon>Cadophora</taxon>
    </lineage>
</organism>
<proteinExistence type="predicted"/>
<dbReference type="AlphaFoldDB" id="A0A8H7WB08"/>
<keyword evidence="4" id="KW-1185">Reference proteome</keyword>
<comment type="caution">
    <text evidence="3">The sequence shown here is derived from an EMBL/GenBank/DDBJ whole genome shotgun (WGS) entry which is preliminary data.</text>
</comment>
<feature type="signal peptide" evidence="2">
    <location>
        <begin position="1"/>
        <end position="18"/>
    </location>
</feature>
<evidence type="ECO:0000313" key="3">
    <source>
        <dbReference type="EMBL" id="KAG4419489.1"/>
    </source>
</evidence>
<dbReference type="OrthoDB" id="3599354at2759"/>
<evidence type="ECO:0000313" key="4">
    <source>
        <dbReference type="Proteomes" id="UP000664132"/>
    </source>
</evidence>
<evidence type="ECO:0000256" key="1">
    <source>
        <dbReference type="SAM" id="MobiDB-lite"/>
    </source>
</evidence>
<name>A0A8H7WB08_9HELO</name>
<feature type="region of interest" description="Disordered" evidence="1">
    <location>
        <begin position="71"/>
        <end position="96"/>
    </location>
</feature>
<feature type="compositionally biased region" description="Basic residues" evidence="1">
    <location>
        <begin position="71"/>
        <end position="80"/>
    </location>
</feature>
<accession>A0A8H7WB08</accession>
<gene>
    <name evidence="3" type="ORF">IFR04_007363</name>
</gene>